<dbReference type="STRING" id="1388748.GCA_000463155_02860"/>
<dbReference type="SUPFAM" id="SSF51735">
    <property type="entry name" value="NAD(P)-binding Rossmann-fold domains"/>
    <property type="match status" value="1"/>
</dbReference>
<protein>
    <submittedName>
        <fullName evidence="3">Oxidoreductase</fullName>
    </submittedName>
</protein>
<proteinExistence type="predicted"/>
<dbReference type="OrthoDB" id="9801953at2"/>
<gene>
    <name evidence="3" type="ORF">C7G83_09515</name>
</gene>
<dbReference type="SUPFAM" id="SSF55347">
    <property type="entry name" value="Glyceraldehyde-3-phosphate dehydrogenase-like, C-terminal domain"/>
    <property type="match status" value="1"/>
</dbReference>
<dbReference type="InterPro" id="IPR000683">
    <property type="entry name" value="Gfo/Idh/MocA-like_OxRdtase_N"/>
</dbReference>
<name>A0A2P8VLG1_9ENTR</name>
<dbReference type="Proteomes" id="UP000240212">
    <property type="component" value="Unassembled WGS sequence"/>
</dbReference>
<evidence type="ECO:0000259" key="2">
    <source>
        <dbReference type="Pfam" id="PF22725"/>
    </source>
</evidence>
<feature type="domain" description="Gfo/Idh/MocA-like oxidoreductase N-terminal" evidence="1">
    <location>
        <begin position="5"/>
        <end position="124"/>
    </location>
</feature>
<organism evidence="3 4">
    <name type="scientific">Siccibacter turicensis</name>
    <dbReference type="NCBI Taxonomy" id="357233"/>
    <lineage>
        <taxon>Bacteria</taxon>
        <taxon>Pseudomonadati</taxon>
        <taxon>Pseudomonadota</taxon>
        <taxon>Gammaproteobacteria</taxon>
        <taxon>Enterobacterales</taxon>
        <taxon>Enterobacteriaceae</taxon>
        <taxon>Siccibacter</taxon>
    </lineage>
</organism>
<dbReference type="PANTHER" id="PTHR43377">
    <property type="entry name" value="BILIVERDIN REDUCTASE A"/>
    <property type="match status" value="1"/>
</dbReference>
<dbReference type="Pfam" id="PF01408">
    <property type="entry name" value="GFO_IDH_MocA"/>
    <property type="match status" value="1"/>
</dbReference>
<evidence type="ECO:0000313" key="4">
    <source>
        <dbReference type="Proteomes" id="UP000240212"/>
    </source>
</evidence>
<dbReference type="RefSeq" id="WP_106877032.1">
    <property type="nucleotide sequence ID" value="NZ_PYEP01000003.1"/>
</dbReference>
<dbReference type="PANTHER" id="PTHR43377:SF1">
    <property type="entry name" value="BILIVERDIN REDUCTASE A"/>
    <property type="match status" value="1"/>
</dbReference>
<evidence type="ECO:0000313" key="3">
    <source>
        <dbReference type="EMBL" id="PSN08394.1"/>
    </source>
</evidence>
<feature type="domain" description="GFO/IDH/MocA-like oxidoreductase" evidence="2">
    <location>
        <begin position="138"/>
        <end position="234"/>
    </location>
</feature>
<dbReference type="AlphaFoldDB" id="A0A2P8VLG1"/>
<dbReference type="InterPro" id="IPR055170">
    <property type="entry name" value="GFO_IDH_MocA-like_dom"/>
</dbReference>
<dbReference type="GO" id="GO:0000166">
    <property type="term" value="F:nucleotide binding"/>
    <property type="evidence" value="ECO:0007669"/>
    <property type="project" value="InterPro"/>
</dbReference>
<dbReference type="InterPro" id="IPR036291">
    <property type="entry name" value="NAD(P)-bd_dom_sf"/>
</dbReference>
<dbReference type="EMBL" id="PYEP01000003">
    <property type="protein sequence ID" value="PSN08394.1"/>
    <property type="molecule type" value="Genomic_DNA"/>
</dbReference>
<dbReference type="Gene3D" id="3.40.50.720">
    <property type="entry name" value="NAD(P)-binding Rossmann-like Domain"/>
    <property type="match status" value="1"/>
</dbReference>
<evidence type="ECO:0000259" key="1">
    <source>
        <dbReference type="Pfam" id="PF01408"/>
    </source>
</evidence>
<keyword evidence="4" id="KW-1185">Reference proteome</keyword>
<reference evidence="3 4" key="1">
    <citation type="submission" date="2018-03" db="EMBL/GenBank/DDBJ databases">
        <title>Draft genome sequence of the first documented clinical Siccibacter turicensis isolate in Austria.</title>
        <authorList>
            <person name="Lepuschitz S."/>
            <person name="Pekard-Amenitsch S."/>
            <person name="Haunold R."/>
            <person name="Schill S."/>
            <person name="Mach R."/>
            <person name="Allerberger F."/>
            <person name="Ruppitsch W."/>
            <person name="Forsythe S.J."/>
        </authorList>
    </citation>
    <scope>NUCLEOTIDE SEQUENCE [LARGE SCALE GENOMIC DNA]</scope>
    <source>
        <strain evidence="3 4">6100069499-17</strain>
    </source>
</reference>
<dbReference type="Pfam" id="PF22725">
    <property type="entry name" value="GFO_IDH_MocA_C3"/>
    <property type="match status" value="1"/>
</dbReference>
<comment type="caution">
    <text evidence="3">The sequence shown here is derived from an EMBL/GenBank/DDBJ whole genome shotgun (WGS) entry which is preliminary data.</text>
</comment>
<sequence length="367" mass="40220">MTEPLRVLVVGCGNMGRSHALAYQQLDDFALCGLVARGESKQRLNATLATPVPLFDELKTAIAETQPDAVCIATWPDSHETLALTALAAGCHVFIEKPLATTVTGAKRLVATAQLAGKKLMVGYILRHHPAWQQFIARAQTLGKPLVMRMNLNQQSDGSAWQTHRQLMRALSPIVDCGVHYLDVMCQMTQAEPLSVSAIGARLSDEIGTGQYNYGQLQVRFSDGSVGWYEAGWGPMMSQTAFFIKDVIGPRGSVSIVAREAGGEGQSANVEAHTRTESLRVHTATLDDQGCFARQDEWITNEDEPDHDALCVRQQAYFARAIHEDINLLTHQQQAIDSLAVVLAADRAVREQRTVWLNGDNHHEVNG</sequence>
<dbReference type="InterPro" id="IPR051450">
    <property type="entry name" value="Gfo/Idh/MocA_Oxidoreductases"/>
</dbReference>
<accession>A0A2P8VLG1</accession>
<dbReference type="Gene3D" id="3.30.360.10">
    <property type="entry name" value="Dihydrodipicolinate Reductase, domain 2"/>
    <property type="match status" value="1"/>
</dbReference>